<protein>
    <submittedName>
        <fullName evidence="1">Uncharacterized protein</fullName>
    </submittedName>
</protein>
<proteinExistence type="predicted"/>
<reference evidence="1 2" key="1">
    <citation type="journal article" date="2018" name="Front. Plant Sci.">
        <title>Red Clover (Trifolium pratense) and Zigzag Clover (T. medium) - A Picture of Genomic Similarities and Differences.</title>
        <authorList>
            <person name="Dluhosova J."/>
            <person name="Istvanek J."/>
            <person name="Nedelnik J."/>
            <person name="Repkova J."/>
        </authorList>
    </citation>
    <scope>NUCLEOTIDE SEQUENCE [LARGE SCALE GENOMIC DNA]</scope>
    <source>
        <strain evidence="2">cv. 10/8</strain>
        <tissue evidence="1">Leaf</tissue>
    </source>
</reference>
<organism evidence="1 2">
    <name type="scientific">Trifolium medium</name>
    <dbReference type="NCBI Taxonomy" id="97028"/>
    <lineage>
        <taxon>Eukaryota</taxon>
        <taxon>Viridiplantae</taxon>
        <taxon>Streptophyta</taxon>
        <taxon>Embryophyta</taxon>
        <taxon>Tracheophyta</taxon>
        <taxon>Spermatophyta</taxon>
        <taxon>Magnoliopsida</taxon>
        <taxon>eudicotyledons</taxon>
        <taxon>Gunneridae</taxon>
        <taxon>Pentapetalae</taxon>
        <taxon>rosids</taxon>
        <taxon>fabids</taxon>
        <taxon>Fabales</taxon>
        <taxon>Fabaceae</taxon>
        <taxon>Papilionoideae</taxon>
        <taxon>50 kb inversion clade</taxon>
        <taxon>NPAAA clade</taxon>
        <taxon>Hologalegina</taxon>
        <taxon>IRL clade</taxon>
        <taxon>Trifolieae</taxon>
        <taxon>Trifolium</taxon>
    </lineage>
</organism>
<evidence type="ECO:0000313" key="1">
    <source>
        <dbReference type="EMBL" id="MCI91915.1"/>
    </source>
</evidence>
<keyword evidence="2" id="KW-1185">Reference proteome</keyword>
<sequence>VADVVDEIKLRSWKW</sequence>
<evidence type="ECO:0000313" key="2">
    <source>
        <dbReference type="Proteomes" id="UP000265520"/>
    </source>
</evidence>
<accession>A0A392VZ48</accession>
<feature type="non-terminal residue" evidence="1">
    <location>
        <position position="1"/>
    </location>
</feature>
<dbReference type="EMBL" id="LXQA011285606">
    <property type="protein sequence ID" value="MCI91915.1"/>
    <property type="molecule type" value="Genomic_DNA"/>
</dbReference>
<dbReference type="Proteomes" id="UP000265520">
    <property type="component" value="Unassembled WGS sequence"/>
</dbReference>
<comment type="caution">
    <text evidence="1">The sequence shown here is derived from an EMBL/GenBank/DDBJ whole genome shotgun (WGS) entry which is preliminary data.</text>
</comment>
<name>A0A392VZ48_9FABA</name>